<reference evidence="4" key="2">
    <citation type="submission" date="2025-08" db="UniProtKB">
        <authorList>
            <consortium name="Ensembl"/>
        </authorList>
    </citation>
    <scope>IDENTIFICATION</scope>
</reference>
<dbReference type="AlphaFoldDB" id="A0A5F4WBL2"/>
<dbReference type="InterPro" id="IPR051660">
    <property type="entry name" value="BPI_fold-BPI/LBP"/>
</dbReference>
<dbReference type="SMART" id="SM00329">
    <property type="entry name" value="BPI2"/>
    <property type="match status" value="1"/>
</dbReference>
<name>A0A5F4WBL2_CALJA</name>
<dbReference type="Proteomes" id="UP000008225">
    <property type="component" value="Chromosome 5"/>
</dbReference>
<organism evidence="4 5">
    <name type="scientific">Callithrix jacchus</name>
    <name type="common">White-tufted-ear marmoset</name>
    <name type="synonym">Simia Jacchus</name>
    <dbReference type="NCBI Taxonomy" id="9483"/>
    <lineage>
        <taxon>Eukaryota</taxon>
        <taxon>Metazoa</taxon>
        <taxon>Chordata</taxon>
        <taxon>Craniata</taxon>
        <taxon>Vertebrata</taxon>
        <taxon>Euteleostomi</taxon>
        <taxon>Mammalia</taxon>
        <taxon>Eutheria</taxon>
        <taxon>Euarchontoglires</taxon>
        <taxon>Primates</taxon>
        <taxon>Haplorrhini</taxon>
        <taxon>Platyrrhini</taxon>
        <taxon>Cebidae</taxon>
        <taxon>Callitrichinae</taxon>
        <taxon>Callithrix</taxon>
        <taxon>Callithrix</taxon>
    </lineage>
</organism>
<dbReference type="Gene3D" id="3.15.20.10">
    <property type="entry name" value="Bactericidal permeability-increasing protein, domain 2"/>
    <property type="match status" value="1"/>
</dbReference>
<dbReference type="Bgee" id="ENSCJAG00000018598">
    <property type="expression patterns" value="Expressed in ovary and 1 other cell type or tissue"/>
</dbReference>
<dbReference type="GO" id="GO:0008289">
    <property type="term" value="F:lipid binding"/>
    <property type="evidence" value="ECO:0007669"/>
    <property type="project" value="InterPro"/>
</dbReference>
<dbReference type="PANTHER" id="PTHR46019">
    <property type="entry name" value="BPI FOLD-CONTAINING FAMILY B MEMBER 4-RELATED"/>
    <property type="match status" value="1"/>
</dbReference>
<gene>
    <name evidence="4" type="primary">BPIFB2</name>
</gene>
<dbReference type="Pfam" id="PF02886">
    <property type="entry name" value="LBP_BPI_CETP_C"/>
    <property type="match status" value="1"/>
</dbReference>
<dbReference type="InterPro" id="IPR001124">
    <property type="entry name" value="Lipid-bd_serum_glycop_C"/>
</dbReference>
<proteinExistence type="inferred from homology"/>
<feature type="chain" id="PRO_5035236956" evidence="2">
    <location>
        <begin position="21"/>
        <end position="440"/>
    </location>
</feature>
<evidence type="ECO:0000313" key="5">
    <source>
        <dbReference type="Proteomes" id="UP000008225"/>
    </source>
</evidence>
<evidence type="ECO:0000259" key="3">
    <source>
        <dbReference type="SMART" id="SM00329"/>
    </source>
</evidence>
<comment type="similarity">
    <text evidence="1">Belongs to the BPI/LBP/Plunc superfamily. BPI/LBP family.</text>
</comment>
<evidence type="ECO:0000256" key="1">
    <source>
        <dbReference type="ARBA" id="ARBA00007292"/>
    </source>
</evidence>
<dbReference type="InterPro" id="IPR017942">
    <property type="entry name" value="Lipid-bd_serum_glycop_N"/>
</dbReference>
<keyword evidence="2" id="KW-0732">Signal</keyword>
<reference evidence="4" key="1">
    <citation type="submission" date="2009-03" db="EMBL/GenBank/DDBJ databases">
        <authorList>
            <person name="Warren W."/>
            <person name="Ye L."/>
            <person name="Minx P."/>
            <person name="Worley K."/>
            <person name="Gibbs R."/>
            <person name="Wilson R.K."/>
        </authorList>
    </citation>
    <scope>NUCLEOTIDE SEQUENCE [LARGE SCALE GENOMIC DNA]</scope>
</reference>
<dbReference type="InterPro" id="IPR017943">
    <property type="entry name" value="Bactericidal_perm-incr_a/b_dom"/>
</dbReference>
<dbReference type="Ensembl" id="ENSCJAT00000116228.2">
    <property type="protein sequence ID" value="ENSCJAP00000075077.2"/>
    <property type="gene ID" value="ENSCJAG00000018598.5"/>
</dbReference>
<feature type="signal peptide" evidence="2">
    <location>
        <begin position="1"/>
        <end position="20"/>
    </location>
</feature>
<dbReference type="Gene3D" id="3.15.10.10">
    <property type="entry name" value="Bactericidal permeability-increasing protein, domain 1"/>
    <property type="match status" value="1"/>
</dbReference>
<feature type="domain" description="Lipid-binding serum glycoprotein C-terminal" evidence="3">
    <location>
        <begin position="249"/>
        <end position="434"/>
    </location>
</feature>
<evidence type="ECO:0000313" key="4">
    <source>
        <dbReference type="Ensembl" id="ENSCJAP00000075077.2"/>
    </source>
</evidence>
<keyword evidence="5" id="KW-1185">Reference proteome</keyword>
<sequence length="440" mass="47076">MVPARGLGLLLALLLPVVSASMPGTVVRLNKAALSYVSEIGKAPLQRALKVTVPHFLDRSGEVLQPTRIRILNVHVPRLQLKFIAGFGVRLQAAANFTFKVFRAPEPLELTLPAELLADTRVTQSSIKTPMVSISTCSSFLGRASESDGSNSTSHALLVLVQKHIKAVLSNKLCLSVSNLVQDLNVHLGTLIGLNPVGPESQIHYSMVSVPTVTSDFISLDVNAVLFLLGKPIILPTDATPFVLPRHVGTEGAMATVGLSQHLLDSALLLLQKSGALNLDITGQLVARQFPEPMPVVLKVRLGATPVATLHTNNATLRLQPFVEVLAAASNSAFQSLFSLDVVVNLSLQLSVSKVKFQGTTSVLGDVQLTVASSNMGFIDTDQVRALVGIVFEKPLLDHLNALLGMGIALPGVVNLHYVTPEIFVYEGYVVISSELFYQS</sequence>
<protein>
    <submittedName>
        <fullName evidence="4">BPI fold containing family B member 2</fullName>
    </submittedName>
</protein>
<reference evidence="4" key="3">
    <citation type="submission" date="2025-09" db="UniProtKB">
        <authorList>
            <consortium name="Ensembl"/>
        </authorList>
    </citation>
    <scope>IDENTIFICATION</scope>
</reference>
<dbReference type="GeneTree" id="ENSGT01100000263546"/>
<accession>A0A5F4WBL2</accession>
<dbReference type="Pfam" id="PF01273">
    <property type="entry name" value="LBP_BPI_CETP"/>
    <property type="match status" value="1"/>
</dbReference>
<dbReference type="SUPFAM" id="SSF55394">
    <property type="entry name" value="Bactericidal permeability-increasing protein, BPI"/>
    <property type="match status" value="2"/>
</dbReference>
<dbReference type="PANTHER" id="PTHR46019:SF1">
    <property type="entry name" value="BPI FOLD-CONTAINING FAMILY B MEMBER 2"/>
    <property type="match status" value="1"/>
</dbReference>
<evidence type="ECO:0000256" key="2">
    <source>
        <dbReference type="SAM" id="SignalP"/>
    </source>
</evidence>